<keyword evidence="2" id="KW-0804">Transcription</keyword>
<keyword evidence="3" id="KW-0675">Receptor</keyword>
<dbReference type="SUPFAM" id="SSF48508">
    <property type="entry name" value="Nuclear receptor ligand-binding domain"/>
    <property type="match status" value="1"/>
</dbReference>
<gene>
    <name evidence="5" type="ORF">EVEC_LOCUS12227</name>
</gene>
<dbReference type="AlphaFoldDB" id="A0A0N4VPY3"/>
<reference evidence="5 6" key="2">
    <citation type="submission" date="2018-10" db="EMBL/GenBank/DDBJ databases">
        <authorList>
            <consortium name="Pathogen Informatics"/>
        </authorList>
    </citation>
    <scope>NUCLEOTIDE SEQUENCE [LARGE SCALE GENOMIC DNA]</scope>
</reference>
<evidence type="ECO:0000313" key="7">
    <source>
        <dbReference type="WBParaSite" id="EVEC_0001307501-mRNA-1"/>
    </source>
</evidence>
<feature type="domain" description="NR LBD" evidence="4">
    <location>
        <begin position="1"/>
        <end position="53"/>
    </location>
</feature>
<evidence type="ECO:0000256" key="1">
    <source>
        <dbReference type="ARBA" id="ARBA00023015"/>
    </source>
</evidence>
<name>A0A0N4VPY3_ENTVE</name>
<evidence type="ECO:0000256" key="2">
    <source>
        <dbReference type="ARBA" id="ARBA00023163"/>
    </source>
</evidence>
<dbReference type="Gene3D" id="1.10.565.10">
    <property type="entry name" value="Retinoid X Receptor"/>
    <property type="match status" value="1"/>
</dbReference>
<dbReference type="Pfam" id="PF00104">
    <property type="entry name" value="Hormone_recep"/>
    <property type="match status" value="1"/>
</dbReference>
<keyword evidence="6" id="KW-1185">Reference proteome</keyword>
<organism evidence="7">
    <name type="scientific">Enterobius vermicularis</name>
    <name type="common">Human pinworm</name>
    <dbReference type="NCBI Taxonomy" id="51028"/>
    <lineage>
        <taxon>Eukaryota</taxon>
        <taxon>Metazoa</taxon>
        <taxon>Ecdysozoa</taxon>
        <taxon>Nematoda</taxon>
        <taxon>Chromadorea</taxon>
        <taxon>Rhabditida</taxon>
        <taxon>Spirurina</taxon>
        <taxon>Oxyuridomorpha</taxon>
        <taxon>Oxyuroidea</taxon>
        <taxon>Oxyuridae</taxon>
        <taxon>Enterobius</taxon>
    </lineage>
</organism>
<evidence type="ECO:0000313" key="5">
    <source>
        <dbReference type="EMBL" id="VDD97476.1"/>
    </source>
</evidence>
<dbReference type="InterPro" id="IPR000536">
    <property type="entry name" value="Nucl_hrmn_rcpt_lig-bd"/>
</dbReference>
<keyword evidence="1" id="KW-0805">Transcription regulation</keyword>
<sequence>MLEMKMTEVELLGLLGISLWDNGVEALSAETKIRAQEARNVLLKELYTYCLSVDQKNAPT</sequence>
<proteinExistence type="predicted"/>
<evidence type="ECO:0000256" key="3">
    <source>
        <dbReference type="ARBA" id="ARBA00023170"/>
    </source>
</evidence>
<dbReference type="Proteomes" id="UP000274131">
    <property type="component" value="Unassembled WGS sequence"/>
</dbReference>
<protein>
    <submittedName>
        <fullName evidence="7">NR LBD domain-containing protein</fullName>
    </submittedName>
</protein>
<reference evidence="7" key="1">
    <citation type="submission" date="2017-02" db="UniProtKB">
        <authorList>
            <consortium name="WormBaseParasite"/>
        </authorList>
    </citation>
    <scope>IDENTIFICATION</scope>
</reference>
<dbReference type="InterPro" id="IPR035500">
    <property type="entry name" value="NHR-like_dom_sf"/>
</dbReference>
<evidence type="ECO:0000313" key="6">
    <source>
        <dbReference type="Proteomes" id="UP000274131"/>
    </source>
</evidence>
<dbReference type="WBParaSite" id="EVEC_0001307501-mRNA-1">
    <property type="protein sequence ID" value="EVEC_0001307501-mRNA-1"/>
    <property type="gene ID" value="EVEC_0001307501"/>
</dbReference>
<accession>A0A0N4VPY3</accession>
<evidence type="ECO:0000259" key="4">
    <source>
        <dbReference type="Pfam" id="PF00104"/>
    </source>
</evidence>
<dbReference type="EMBL" id="UXUI01013834">
    <property type="protein sequence ID" value="VDD97476.1"/>
    <property type="molecule type" value="Genomic_DNA"/>
</dbReference>